<reference evidence="3 4" key="1">
    <citation type="submission" date="2020-06" db="EMBL/GenBank/DDBJ databases">
        <title>Schlegella sp. ID0723 isolated from air conditioner.</title>
        <authorList>
            <person name="Kim D.Y."/>
            <person name="Kim D.-U."/>
        </authorList>
    </citation>
    <scope>NUCLEOTIDE SEQUENCE [LARGE SCALE GENOMIC DNA]</scope>
    <source>
        <strain evidence="3 4">ID0723</strain>
    </source>
</reference>
<dbReference type="AlphaFoldDB" id="A0A7Y6NQU3"/>
<keyword evidence="4" id="KW-1185">Reference proteome</keyword>
<evidence type="ECO:0000256" key="1">
    <source>
        <dbReference type="SAM" id="Phobius"/>
    </source>
</evidence>
<dbReference type="Pfam" id="PF09718">
    <property type="entry name" value="Tape_meas_lam_C"/>
    <property type="match status" value="1"/>
</dbReference>
<evidence type="ECO:0000313" key="4">
    <source>
        <dbReference type="Proteomes" id="UP000529637"/>
    </source>
</evidence>
<dbReference type="RefSeq" id="WP_176070443.1">
    <property type="nucleotide sequence ID" value="NZ_JABWMJ010000008.1"/>
</dbReference>
<feature type="transmembrane region" description="Helical" evidence="1">
    <location>
        <begin position="109"/>
        <end position="129"/>
    </location>
</feature>
<gene>
    <name evidence="3" type="ORF">HQN59_17750</name>
</gene>
<sequence length="1049" mass="110414">MSETVGRGVIELSADATKLKAGIADAQKSIRGLGESQRTENTKAAASIDRYIARLQTAAAVQGKSTRETELYKLSLRGASEAQLKAADTALRMTEAHAKSVAMGERVRSAILGIGAAAGIGLIAAAAAFDNLVRKAGDFVDMAEKTGDSAQNIASLAVAAETSGTAMESIVGAANRLAKNLSGVDDESKGAGAAIKALGLNLGDLQKMGAADRLETIAKALNGFEDGPNKAAVAMTILGKAGADLLPFFKELGQEGGRQFILMQRQLELADAYADRQAKLRGEIKLHAQAIAIQFMPAINDLTGGVKDSIAELVGLDRSASDLARNRSIAAFANDAVLALAQIIDKAALTVRAVGIVGQSIAAVFRDVQLAAQVPALLTPAGMTGLPQFLDDLKKRNEALKTYNQNLDGFLNGSTSKLEDSVRARIDKRVQESGAKIASMGDLARWDREQVATGPAPGRRLNYNAASGGGGRKARVPTIADTAAQDARAQLALEIDEYRKRSETIQNVFANGERILEAKRSAGLISESEYYESKRGFLDLTTRAQEGALQQEIARLQRETFVGKDRVKNETDNARRIADAEAKLAKVRDDAATEQEVLGIQQRKSIDLIARAYDDARISAQAYFDATQRAAEAQISGMGKGAKARDFDSSIAQIVETYEQRRQDLQRDNRNGLFKGREADYQRELDLLNEFQEKSIASYTDRYRRIEEKERDFGLGMQEALQNYIDDVANRYKAAEGIVTNALGGMEDALVKFVQTGKLDFKSLADSIAADVTRMTIRETITAPLAGWLKSAIGGKAGKAGATGGLDTSGVSSSLASLQSVGIVPTIDAFTRLQLAADGAASSLGARAGDTLFPEAGYTGELSIADLFKETDASQSEAAKSADAFGKTAFSAAGSIAQLAAAAGKGGGALSLLPSLISAAFSSTSGSGGSSGWLGSLVSLAGSAFGAEGGESYSAALAGGRAGGGLVARGRMYEVNERGPELLNVAGKQYLMMGDKGGTVTPNGGSKTEHRPIHVTNNFVLNEPTSKATQGQISAQVVRSLQNAEARFL</sequence>
<protein>
    <recommendedName>
        <fullName evidence="2">Bacteriophage tail tape measure C-terminal domain-containing protein</fullName>
    </recommendedName>
</protein>
<keyword evidence="1" id="KW-1133">Transmembrane helix</keyword>
<evidence type="ECO:0000259" key="2">
    <source>
        <dbReference type="Pfam" id="PF09718"/>
    </source>
</evidence>
<feature type="domain" description="Bacteriophage tail tape measure C-terminal" evidence="2">
    <location>
        <begin position="712"/>
        <end position="786"/>
    </location>
</feature>
<name>A0A7Y6NQU3_9BURK</name>
<keyword evidence="1" id="KW-0472">Membrane</keyword>
<dbReference type="EMBL" id="JABWMJ010000008">
    <property type="protein sequence ID" value="NUZ07614.1"/>
    <property type="molecule type" value="Genomic_DNA"/>
</dbReference>
<dbReference type="InterPro" id="IPR006431">
    <property type="entry name" value="Phage_tape_meas_C"/>
</dbReference>
<accession>A0A7Y6NQU3</accession>
<evidence type="ECO:0000313" key="3">
    <source>
        <dbReference type="EMBL" id="NUZ07614.1"/>
    </source>
</evidence>
<keyword evidence="1" id="KW-0812">Transmembrane</keyword>
<proteinExistence type="predicted"/>
<organism evidence="3 4">
    <name type="scientific">Piscinibacter koreensis</name>
    <dbReference type="NCBI Taxonomy" id="2742824"/>
    <lineage>
        <taxon>Bacteria</taxon>
        <taxon>Pseudomonadati</taxon>
        <taxon>Pseudomonadota</taxon>
        <taxon>Betaproteobacteria</taxon>
        <taxon>Burkholderiales</taxon>
        <taxon>Sphaerotilaceae</taxon>
        <taxon>Piscinibacter</taxon>
    </lineage>
</organism>
<comment type="caution">
    <text evidence="3">The sequence shown here is derived from an EMBL/GenBank/DDBJ whole genome shotgun (WGS) entry which is preliminary data.</text>
</comment>
<dbReference type="Proteomes" id="UP000529637">
    <property type="component" value="Unassembled WGS sequence"/>
</dbReference>